<dbReference type="RefSeq" id="WP_042444856.1">
    <property type="nucleotide sequence ID" value="NZ_BBPN01000008.1"/>
</dbReference>
<keyword evidence="2" id="KW-1185">Reference proteome</keyword>
<evidence type="ECO:0000313" key="2">
    <source>
        <dbReference type="Proteomes" id="UP000183015"/>
    </source>
</evidence>
<organism evidence="1 2">
    <name type="scientific">Streptacidiphilus jiangxiensis</name>
    <dbReference type="NCBI Taxonomy" id="235985"/>
    <lineage>
        <taxon>Bacteria</taxon>
        <taxon>Bacillati</taxon>
        <taxon>Actinomycetota</taxon>
        <taxon>Actinomycetes</taxon>
        <taxon>Kitasatosporales</taxon>
        <taxon>Streptomycetaceae</taxon>
        <taxon>Streptacidiphilus</taxon>
    </lineage>
</organism>
<protein>
    <submittedName>
        <fullName evidence="1">Uncharacterized protein</fullName>
    </submittedName>
</protein>
<name>A0A1H7NX12_STRJI</name>
<proteinExistence type="predicted"/>
<dbReference type="OrthoDB" id="3855492at2"/>
<dbReference type="EMBL" id="FOAZ01000007">
    <property type="protein sequence ID" value="SEL27839.1"/>
    <property type="molecule type" value="Genomic_DNA"/>
</dbReference>
<dbReference type="Proteomes" id="UP000183015">
    <property type="component" value="Unassembled WGS sequence"/>
</dbReference>
<accession>A0A1H7NX12</accession>
<dbReference type="STRING" id="235985.SAMN05414137_107106"/>
<gene>
    <name evidence="1" type="ORF">SAMN05414137_107106</name>
</gene>
<dbReference type="AlphaFoldDB" id="A0A1H7NX12"/>
<sequence>MTRDELDLLAGFLHTHLGAGALPVAGAPGCGGLHRSVEQAILGIEAYLQLADRHPAPRGLAAERERAQALWERLQEIAAQWPNAPRPHNAPPTPYQAGAESALLAALPAPSER</sequence>
<reference evidence="2" key="1">
    <citation type="submission" date="2016-10" db="EMBL/GenBank/DDBJ databases">
        <authorList>
            <person name="Varghese N."/>
        </authorList>
    </citation>
    <scope>NUCLEOTIDE SEQUENCE [LARGE SCALE GENOMIC DNA]</scope>
    <source>
        <strain evidence="2">DSM 45096 / BCRC 16803 / CGMCC 4.1857 / CIP 109030 / JCM 12277 / KCTC 19219 / NBRC 100920 / 33214</strain>
    </source>
</reference>
<evidence type="ECO:0000313" key="1">
    <source>
        <dbReference type="EMBL" id="SEL27839.1"/>
    </source>
</evidence>